<organism evidence="2 3">
    <name type="scientific">Selenomonas ruminantium</name>
    <dbReference type="NCBI Taxonomy" id="971"/>
    <lineage>
        <taxon>Bacteria</taxon>
        <taxon>Bacillati</taxon>
        <taxon>Bacillota</taxon>
        <taxon>Negativicutes</taxon>
        <taxon>Selenomonadales</taxon>
        <taxon>Selenomonadaceae</taxon>
        <taxon>Selenomonas</taxon>
    </lineage>
</organism>
<proteinExistence type="predicted"/>
<dbReference type="Pfam" id="PF13712">
    <property type="entry name" value="Glyco_tranf_2_5"/>
    <property type="match status" value="1"/>
</dbReference>
<evidence type="ECO:0000313" key="3">
    <source>
        <dbReference type="Proteomes" id="UP000184263"/>
    </source>
</evidence>
<gene>
    <name evidence="2" type="ORF">SAMN05216582_11338</name>
</gene>
<protein>
    <recommendedName>
        <fullName evidence="1">Streptomycin biosynthesis protein StrF domain-containing protein</fullName>
    </recommendedName>
</protein>
<dbReference type="Gene3D" id="3.90.550.10">
    <property type="entry name" value="Spore Coat Polysaccharide Biosynthesis Protein SpsA, Chain A"/>
    <property type="match status" value="1"/>
</dbReference>
<accession>A0A1M6UM84</accession>
<dbReference type="InterPro" id="IPR029044">
    <property type="entry name" value="Nucleotide-diphossugar_trans"/>
</dbReference>
<name>A0A1M6UM84_SELRU</name>
<sequence>MDPHKITFIMCVNDEAQFREAVLYLRHLWIPSGMTAEILPIGGASSMCAGYEQGRLAAADAKYKVYMHQDVLVIRKNLIEELLQLFADPRVGLIGLAGCEQLPPSGIWWDGQGLHNKVAHALRAEHISVPSENVPKCRVQAVDGVLLATQYDIPWRADLLTGWHFYDISISQEYRGQGYEVMLPRQDEPWIIHQTKHSMAGEDYEEQRQIFLQAYRRFY</sequence>
<evidence type="ECO:0000313" key="2">
    <source>
        <dbReference type="EMBL" id="SHK70243.1"/>
    </source>
</evidence>
<feature type="domain" description="Streptomycin biosynthesis protein StrF" evidence="1">
    <location>
        <begin position="8"/>
        <end position="215"/>
    </location>
</feature>
<dbReference type="RefSeq" id="WP_218587683.1">
    <property type="nucleotide sequence ID" value="NZ_FRBC01000013.1"/>
</dbReference>
<dbReference type="Proteomes" id="UP000184263">
    <property type="component" value="Unassembled WGS sequence"/>
</dbReference>
<reference evidence="2 3" key="1">
    <citation type="submission" date="2016-11" db="EMBL/GenBank/DDBJ databases">
        <authorList>
            <person name="Jaros S."/>
            <person name="Januszkiewicz K."/>
            <person name="Wedrychowicz H."/>
        </authorList>
    </citation>
    <scope>NUCLEOTIDE SEQUENCE [LARGE SCALE GENOMIC DNA]</scope>
    <source>
        <strain evidence="2 3">HD4</strain>
    </source>
</reference>
<evidence type="ECO:0000259" key="1">
    <source>
        <dbReference type="Pfam" id="PF13712"/>
    </source>
</evidence>
<dbReference type="InterPro" id="IPR059123">
    <property type="entry name" value="StrF_dom"/>
</dbReference>
<dbReference type="EMBL" id="FRBC01000013">
    <property type="protein sequence ID" value="SHK70243.1"/>
    <property type="molecule type" value="Genomic_DNA"/>
</dbReference>
<dbReference type="AlphaFoldDB" id="A0A1M6UM84"/>